<sequence length="195" mass="22300">MYSAVDPISEWYTRPLDGDDILAGGSMNLLTLLFVSLYVLVIAVFVSAEKEIIGFRYLISMAVADILCMVQYAFLNGLAILTKSRLFYTDYAWFAYCFHLPLIAWSRFLAIFSPHTFRLQSRRTSFSLCLIVGWIAPLILECATHFHPFITTFYYEPAVYGMVNDNFPKIAIVILVQHRKTLRGASNSLMVVERK</sequence>
<evidence type="ECO:0000313" key="2">
    <source>
        <dbReference type="EMBL" id="GMS87706.1"/>
    </source>
</evidence>
<keyword evidence="1" id="KW-0472">Membrane</keyword>
<reference evidence="2" key="1">
    <citation type="submission" date="2023-10" db="EMBL/GenBank/DDBJ databases">
        <title>Genome assembly of Pristionchus species.</title>
        <authorList>
            <person name="Yoshida K."/>
            <person name="Sommer R.J."/>
        </authorList>
    </citation>
    <scope>NUCLEOTIDE SEQUENCE</scope>
    <source>
        <strain evidence="2">RS0144</strain>
    </source>
</reference>
<dbReference type="SUPFAM" id="SSF81321">
    <property type="entry name" value="Family A G protein-coupled receptor-like"/>
    <property type="match status" value="1"/>
</dbReference>
<keyword evidence="1" id="KW-1133">Transmembrane helix</keyword>
<name>A0AAV5SWX8_9BILA</name>
<dbReference type="AlphaFoldDB" id="A0AAV5SWX8"/>
<feature type="transmembrane region" description="Helical" evidence="1">
    <location>
        <begin position="93"/>
        <end position="112"/>
    </location>
</feature>
<dbReference type="Proteomes" id="UP001432027">
    <property type="component" value="Unassembled WGS sequence"/>
</dbReference>
<dbReference type="EMBL" id="BTSX01000003">
    <property type="protein sequence ID" value="GMS87706.1"/>
    <property type="molecule type" value="Genomic_DNA"/>
</dbReference>
<protein>
    <recommendedName>
        <fullName evidence="4">G protein-coupled receptor</fullName>
    </recommendedName>
</protein>
<feature type="transmembrane region" description="Helical" evidence="1">
    <location>
        <begin position="124"/>
        <end position="140"/>
    </location>
</feature>
<gene>
    <name evidence="2" type="ORF">PENTCL1PPCAC_9881</name>
</gene>
<proteinExistence type="predicted"/>
<comment type="caution">
    <text evidence="2">The sequence shown here is derived from an EMBL/GenBank/DDBJ whole genome shotgun (WGS) entry which is preliminary data.</text>
</comment>
<keyword evidence="1" id="KW-0812">Transmembrane</keyword>
<evidence type="ECO:0000313" key="3">
    <source>
        <dbReference type="Proteomes" id="UP001432027"/>
    </source>
</evidence>
<feature type="transmembrane region" description="Helical" evidence="1">
    <location>
        <begin position="21"/>
        <end position="46"/>
    </location>
</feature>
<accession>A0AAV5SWX8</accession>
<feature type="transmembrane region" description="Helical" evidence="1">
    <location>
        <begin position="58"/>
        <end position="81"/>
    </location>
</feature>
<evidence type="ECO:0000256" key="1">
    <source>
        <dbReference type="SAM" id="Phobius"/>
    </source>
</evidence>
<evidence type="ECO:0008006" key="4">
    <source>
        <dbReference type="Google" id="ProtNLM"/>
    </source>
</evidence>
<organism evidence="2 3">
    <name type="scientific">Pristionchus entomophagus</name>
    <dbReference type="NCBI Taxonomy" id="358040"/>
    <lineage>
        <taxon>Eukaryota</taxon>
        <taxon>Metazoa</taxon>
        <taxon>Ecdysozoa</taxon>
        <taxon>Nematoda</taxon>
        <taxon>Chromadorea</taxon>
        <taxon>Rhabditida</taxon>
        <taxon>Rhabditina</taxon>
        <taxon>Diplogasteromorpha</taxon>
        <taxon>Diplogasteroidea</taxon>
        <taxon>Neodiplogasteridae</taxon>
        <taxon>Pristionchus</taxon>
    </lineage>
</organism>
<dbReference type="Gene3D" id="1.20.1070.10">
    <property type="entry name" value="Rhodopsin 7-helix transmembrane proteins"/>
    <property type="match status" value="1"/>
</dbReference>
<keyword evidence="3" id="KW-1185">Reference proteome</keyword>